<dbReference type="STRING" id="421072.SAMN04488097_3010"/>
<dbReference type="GO" id="GO:0003700">
    <property type="term" value="F:DNA-binding transcription factor activity"/>
    <property type="evidence" value="ECO:0007669"/>
    <property type="project" value="InterPro"/>
</dbReference>
<dbReference type="OrthoDB" id="662446at2"/>
<dbReference type="EMBL" id="JPLY01000002">
    <property type="protein sequence ID" value="KFC22515.1"/>
    <property type="molecule type" value="Genomic_DNA"/>
</dbReference>
<evidence type="ECO:0000256" key="3">
    <source>
        <dbReference type="ARBA" id="ARBA00023163"/>
    </source>
</evidence>
<dbReference type="eggNOG" id="COG2207">
    <property type="taxonomic scope" value="Bacteria"/>
</dbReference>
<keyword evidence="3" id="KW-0804">Transcription</keyword>
<dbReference type="AlphaFoldDB" id="A0A085BJ70"/>
<dbReference type="Pfam" id="PF12833">
    <property type="entry name" value="HTH_18"/>
    <property type="match status" value="1"/>
</dbReference>
<dbReference type="SMART" id="SM00342">
    <property type="entry name" value="HTH_ARAC"/>
    <property type="match status" value="1"/>
</dbReference>
<dbReference type="PANTHER" id="PTHR46796:SF13">
    <property type="entry name" value="HTH-TYPE TRANSCRIPTIONAL ACTIVATOR RHAS"/>
    <property type="match status" value="1"/>
</dbReference>
<organism evidence="5 6">
    <name type="scientific">Epilithonimonas lactis</name>
    <dbReference type="NCBI Taxonomy" id="421072"/>
    <lineage>
        <taxon>Bacteria</taxon>
        <taxon>Pseudomonadati</taxon>
        <taxon>Bacteroidota</taxon>
        <taxon>Flavobacteriia</taxon>
        <taxon>Flavobacteriales</taxon>
        <taxon>Weeksellaceae</taxon>
        <taxon>Chryseobacterium group</taxon>
        <taxon>Epilithonimonas</taxon>
    </lineage>
</organism>
<dbReference type="PROSITE" id="PS01124">
    <property type="entry name" value="HTH_ARAC_FAMILY_2"/>
    <property type="match status" value="1"/>
</dbReference>
<dbReference type="Gene3D" id="1.10.10.60">
    <property type="entry name" value="Homeodomain-like"/>
    <property type="match status" value="1"/>
</dbReference>
<dbReference type="InterPro" id="IPR018060">
    <property type="entry name" value="HTH_AraC"/>
</dbReference>
<evidence type="ECO:0000313" key="5">
    <source>
        <dbReference type="EMBL" id="KFC22515.1"/>
    </source>
</evidence>
<evidence type="ECO:0000313" key="6">
    <source>
        <dbReference type="Proteomes" id="UP000028623"/>
    </source>
</evidence>
<dbReference type="RefSeq" id="WP_051879872.1">
    <property type="nucleotide sequence ID" value="NZ_FOFI01000004.1"/>
</dbReference>
<protein>
    <recommendedName>
        <fullName evidence="4">HTH araC/xylS-type domain-containing protein</fullName>
    </recommendedName>
</protein>
<gene>
    <name evidence="5" type="ORF">IO89_05495</name>
</gene>
<dbReference type="InterPro" id="IPR050204">
    <property type="entry name" value="AraC_XylS_family_regulators"/>
</dbReference>
<dbReference type="PANTHER" id="PTHR46796">
    <property type="entry name" value="HTH-TYPE TRANSCRIPTIONAL ACTIVATOR RHAS-RELATED"/>
    <property type="match status" value="1"/>
</dbReference>
<keyword evidence="6" id="KW-1185">Reference proteome</keyword>
<evidence type="ECO:0000256" key="2">
    <source>
        <dbReference type="ARBA" id="ARBA00023125"/>
    </source>
</evidence>
<proteinExistence type="predicted"/>
<keyword evidence="2" id="KW-0238">DNA-binding</keyword>
<keyword evidence="1" id="KW-0805">Transcription regulation</keyword>
<dbReference type="Proteomes" id="UP000028623">
    <property type="component" value="Unassembled WGS sequence"/>
</dbReference>
<comment type="caution">
    <text evidence="5">The sequence shown here is derived from an EMBL/GenBank/DDBJ whole genome shotgun (WGS) entry which is preliminary data.</text>
</comment>
<dbReference type="Pfam" id="PF20240">
    <property type="entry name" value="DUF6597"/>
    <property type="match status" value="1"/>
</dbReference>
<sequence length="275" mass="32358">MQSVIIIPKNEILKRYVQYFLFFKKDDRYSLNYTTFPNSNLCLAIYKANDISYDNKNNLCKITAGSSFKSRIYGFHKMPFYVDIDSVLDQICIIFQPSALRAFTNESYENLMTSEFVFEELFSSDQQVLERIFETDEFSKRAEKLECLLLENLQNDIPEKLKEAMMLINQKNIFSIDSLSKNLKISEATLFRLFKNNLGQNPKSYLKTLRFRNVLNDIIKPQRSLTNLAYQNQYYDQAHFINDFKTLAGFSPKQLVGKISVNQKDLTWIYNNDQK</sequence>
<accession>A0A085BJ70</accession>
<evidence type="ECO:0000256" key="1">
    <source>
        <dbReference type="ARBA" id="ARBA00023015"/>
    </source>
</evidence>
<evidence type="ECO:0000259" key="4">
    <source>
        <dbReference type="PROSITE" id="PS01124"/>
    </source>
</evidence>
<feature type="domain" description="HTH araC/xylS-type" evidence="4">
    <location>
        <begin position="151"/>
        <end position="258"/>
    </location>
</feature>
<dbReference type="InterPro" id="IPR046532">
    <property type="entry name" value="DUF6597"/>
</dbReference>
<reference evidence="5 6" key="1">
    <citation type="submission" date="2014-07" db="EMBL/GenBank/DDBJ databases">
        <title>Epilithonimonas lactis LMG 22401 Genome.</title>
        <authorList>
            <person name="Pipes S.E."/>
            <person name="Stropko S.J."/>
        </authorList>
    </citation>
    <scope>NUCLEOTIDE SEQUENCE [LARGE SCALE GENOMIC DNA]</scope>
    <source>
        <strain evidence="5 6">LMG 24401</strain>
    </source>
</reference>
<dbReference type="GO" id="GO:0043565">
    <property type="term" value="F:sequence-specific DNA binding"/>
    <property type="evidence" value="ECO:0007669"/>
    <property type="project" value="InterPro"/>
</dbReference>
<name>A0A085BJ70_9FLAO</name>